<protein>
    <submittedName>
        <fullName evidence="1">Uncharacterized protein</fullName>
    </submittedName>
</protein>
<dbReference type="RefSeq" id="WP_086581878.1">
    <property type="nucleotide sequence ID" value="NZ_MUIZ01000001.1"/>
</dbReference>
<dbReference type="EMBL" id="MUIZ01000001">
    <property type="protein sequence ID" value="OUK05174.1"/>
    <property type="molecule type" value="Genomic_DNA"/>
</dbReference>
<gene>
    <name evidence="1" type="ORF">BZZ03_00185</name>
</gene>
<dbReference type="Proteomes" id="UP000194606">
    <property type="component" value="Unassembled WGS sequence"/>
</dbReference>
<comment type="caution">
    <text evidence="1">The sequence shown here is derived from an EMBL/GenBank/DDBJ whole genome shotgun (WGS) entry which is preliminary data.</text>
</comment>
<dbReference type="AlphaFoldDB" id="A0A252CF39"/>
<accession>A0A252CF39</accession>
<proteinExistence type="predicted"/>
<sequence length="97" mass="11146">MGIQLMAQRDMNTNFLLDSVNKDIRLYGSGFRVYVVYKQGVIISYVEADKPVKDEGEKDSIYALKLQEFKKNIKKIQGAHKKLMTLGEFQDILNLDS</sequence>
<name>A0A252CF39_9LACT</name>
<evidence type="ECO:0000313" key="1">
    <source>
        <dbReference type="EMBL" id="OUK05174.1"/>
    </source>
</evidence>
<reference evidence="1 2" key="1">
    <citation type="submission" date="2017-02" db="EMBL/GenBank/DDBJ databases">
        <authorList>
            <person name="Peterson S.W."/>
        </authorList>
    </citation>
    <scope>NUCLEOTIDE SEQUENCE [LARGE SCALE GENOMIC DNA]</scope>
    <source>
        <strain evidence="1">159469</strain>
    </source>
</reference>
<organism evidence="1 2">
    <name type="scientific">Lactococcus petauri</name>
    <dbReference type="NCBI Taxonomy" id="1940789"/>
    <lineage>
        <taxon>Bacteria</taxon>
        <taxon>Bacillati</taxon>
        <taxon>Bacillota</taxon>
        <taxon>Bacilli</taxon>
        <taxon>Lactobacillales</taxon>
        <taxon>Streptococcaceae</taxon>
        <taxon>Lactococcus</taxon>
    </lineage>
</organism>
<evidence type="ECO:0000313" key="2">
    <source>
        <dbReference type="Proteomes" id="UP000194606"/>
    </source>
</evidence>